<evidence type="ECO:0000313" key="7">
    <source>
        <dbReference type="EMBL" id="MCJ1962260.1"/>
    </source>
</evidence>
<dbReference type="SUPFAM" id="SSF46894">
    <property type="entry name" value="C-terminal effector domain of the bipartite response regulators"/>
    <property type="match status" value="1"/>
</dbReference>
<dbReference type="EMBL" id="JALHAT010000035">
    <property type="protein sequence ID" value="MCJ1962260.1"/>
    <property type="molecule type" value="Genomic_DNA"/>
</dbReference>
<dbReference type="PROSITE" id="PS50110">
    <property type="entry name" value="RESPONSE_REGULATORY"/>
    <property type="match status" value="1"/>
</dbReference>
<accession>A0ABT0AGD1</accession>
<dbReference type="PANTHER" id="PTHR44688:SF16">
    <property type="entry name" value="DNA-BINDING TRANSCRIPTIONAL ACTIVATOR DEVR_DOSR"/>
    <property type="match status" value="1"/>
</dbReference>
<dbReference type="CDD" id="cd06170">
    <property type="entry name" value="LuxR_C_like"/>
    <property type="match status" value="1"/>
</dbReference>
<dbReference type="InterPro" id="IPR016032">
    <property type="entry name" value="Sig_transdc_resp-reg_C-effctor"/>
</dbReference>
<dbReference type="Pfam" id="PF00196">
    <property type="entry name" value="GerE"/>
    <property type="match status" value="1"/>
</dbReference>
<dbReference type="PRINTS" id="PR00038">
    <property type="entry name" value="HTHLUXR"/>
</dbReference>
<dbReference type="SMART" id="SM00421">
    <property type="entry name" value="HTH_LUXR"/>
    <property type="match status" value="1"/>
</dbReference>
<reference evidence="7" key="1">
    <citation type="submission" date="2022-03" db="EMBL/GenBank/DDBJ databases">
        <title>Identification of a novel bacterium isolated from mangrove sediments.</title>
        <authorList>
            <person name="Pan X."/>
        </authorList>
    </citation>
    <scope>NUCLEOTIDE SEQUENCE</scope>
    <source>
        <strain evidence="7">B2637</strain>
    </source>
</reference>
<dbReference type="InterPro" id="IPR001789">
    <property type="entry name" value="Sig_transdc_resp-reg_receiver"/>
</dbReference>
<evidence type="ECO:0000256" key="1">
    <source>
        <dbReference type="ARBA" id="ARBA00023015"/>
    </source>
</evidence>
<keyword evidence="1" id="KW-0805">Transcription regulation</keyword>
<feature type="modified residue" description="4-aspartylphosphate" evidence="4">
    <location>
        <position position="56"/>
    </location>
</feature>
<dbReference type="RefSeq" id="WP_239026346.1">
    <property type="nucleotide sequence ID" value="NZ_JALHAT010000035.1"/>
</dbReference>
<dbReference type="InterPro" id="IPR010518">
    <property type="entry name" value="FleQ"/>
</dbReference>
<comment type="caution">
    <text evidence="7">The sequence shown here is derived from an EMBL/GenBank/DDBJ whole genome shotgun (WGS) entry which is preliminary data.</text>
</comment>
<evidence type="ECO:0000256" key="4">
    <source>
        <dbReference type="PROSITE-ProRule" id="PRU00169"/>
    </source>
</evidence>
<keyword evidence="8" id="KW-1185">Reference proteome</keyword>
<dbReference type="PROSITE" id="PS00622">
    <property type="entry name" value="HTH_LUXR_1"/>
    <property type="match status" value="1"/>
</dbReference>
<dbReference type="InterPro" id="IPR011006">
    <property type="entry name" value="CheY-like_superfamily"/>
</dbReference>
<keyword evidence="3" id="KW-0804">Transcription</keyword>
<feature type="domain" description="Response regulatory" evidence="6">
    <location>
        <begin position="7"/>
        <end position="117"/>
    </location>
</feature>
<evidence type="ECO:0000313" key="8">
    <source>
        <dbReference type="Proteomes" id="UP001162802"/>
    </source>
</evidence>
<dbReference type="PROSITE" id="PS50043">
    <property type="entry name" value="HTH_LUXR_2"/>
    <property type="match status" value="1"/>
</dbReference>
<dbReference type="Gene3D" id="1.10.10.10">
    <property type="entry name" value="Winged helix-like DNA-binding domain superfamily/Winged helix DNA-binding domain"/>
    <property type="match status" value="1"/>
</dbReference>
<evidence type="ECO:0000256" key="3">
    <source>
        <dbReference type="ARBA" id="ARBA00023163"/>
    </source>
</evidence>
<evidence type="ECO:0000259" key="6">
    <source>
        <dbReference type="PROSITE" id="PS50110"/>
    </source>
</evidence>
<proteinExistence type="predicted"/>
<name>A0ABT0AGD1_9SPHN</name>
<dbReference type="InterPro" id="IPR036388">
    <property type="entry name" value="WH-like_DNA-bd_sf"/>
</dbReference>
<keyword evidence="2" id="KW-0238">DNA-binding</keyword>
<protein>
    <submittedName>
        <fullName evidence="7">LuxR C-terminal-related transcriptional regulator</fullName>
    </submittedName>
</protein>
<dbReference type="SUPFAM" id="SSF52172">
    <property type="entry name" value="CheY-like"/>
    <property type="match status" value="1"/>
</dbReference>
<dbReference type="PANTHER" id="PTHR44688">
    <property type="entry name" value="DNA-BINDING TRANSCRIPTIONAL ACTIVATOR DEVR_DOSR"/>
    <property type="match status" value="1"/>
</dbReference>
<evidence type="ECO:0000259" key="5">
    <source>
        <dbReference type="PROSITE" id="PS50043"/>
    </source>
</evidence>
<gene>
    <name evidence="7" type="ORF">MTR65_16325</name>
</gene>
<keyword evidence="4" id="KW-0597">Phosphoprotein</keyword>
<organism evidence="7 8">
    <name type="scientific">Novosphingobium mangrovi</name>
    <name type="common">ex Hu et al. 2023</name>
    <dbReference type="NCBI Taxonomy" id="2930094"/>
    <lineage>
        <taxon>Bacteria</taxon>
        <taxon>Pseudomonadati</taxon>
        <taxon>Pseudomonadota</taxon>
        <taxon>Alphaproteobacteria</taxon>
        <taxon>Sphingomonadales</taxon>
        <taxon>Sphingomonadaceae</taxon>
        <taxon>Novosphingobium</taxon>
    </lineage>
</organism>
<dbReference type="InterPro" id="IPR000792">
    <property type="entry name" value="Tscrpt_reg_LuxR_C"/>
</dbReference>
<dbReference type="Pfam" id="PF06490">
    <property type="entry name" value="FleQ"/>
    <property type="match status" value="1"/>
</dbReference>
<evidence type="ECO:0000256" key="2">
    <source>
        <dbReference type="ARBA" id="ARBA00023125"/>
    </source>
</evidence>
<sequence>MEQGISNLILIDRDMRRRATISHALSSANIHVEPFENLSELTSSWPRSGIILIHDDAGAIDELIENMSQHGEWFPIIAFSENPAAQRIVGAILDGAIDYIAWPITAPELNETLDRAMRRAESVGNAKLREIMARARVDRLTRREREVLGGVASGLSNRLIGEKLSISPRTVEIHRANMLNKLGANHTSDAIRIAIEAAMVH</sequence>
<feature type="domain" description="HTH luxR-type" evidence="5">
    <location>
        <begin position="133"/>
        <end position="198"/>
    </location>
</feature>
<dbReference type="Gene3D" id="3.40.50.2300">
    <property type="match status" value="1"/>
</dbReference>
<dbReference type="Proteomes" id="UP001162802">
    <property type="component" value="Unassembled WGS sequence"/>
</dbReference>